<feature type="non-terminal residue" evidence="2">
    <location>
        <position position="1"/>
    </location>
</feature>
<reference evidence="2 3" key="1">
    <citation type="submission" date="2019-08" db="EMBL/GenBank/DDBJ databases">
        <title>Whole genome of Aphis craccivora.</title>
        <authorList>
            <person name="Voronova N.V."/>
            <person name="Shulinski R.S."/>
            <person name="Bandarenka Y.V."/>
            <person name="Zhorov D.G."/>
            <person name="Warner D."/>
        </authorList>
    </citation>
    <scope>NUCLEOTIDE SEQUENCE [LARGE SCALE GENOMIC DNA]</scope>
    <source>
        <strain evidence="2">180601</strain>
        <tissue evidence="2">Whole Body</tissue>
    </source>
</reference>
<evidence type="ECO:0000313" key="2">
    <source>
        <dbReference type="EMBL" id="KAF0747025.1"/>
    </source>
</evidence>
<keyword evidence="3" id="KW-1185">Reference proteome</keyword>
<dbReference type="Proteomes" id="UP000478052">
    <property type="component" value="Unassembled WGS sequence"/>
</dbReference>
<feature type="compositionally biased region" description="Acidic residues" evidence="1">
    <location>
        <begin position="23"/>
        <end position="35"/>
    </location>
</feature>
<feature type="region of interest" description="Disordered" evidence="1">
    <location>
        <begin position="1"/>
        <end position="37"/>
    </location>
</feature>
<protein>
    <submittedName>
        <fullName evidence="2">PiggyBac transposable element-derived protein 4-like</fullName>
    </submittedName>
</protein>
<gene>
    <name evidence="2" type="ORF">FWK35_00015986</name>
</gene>
<name>A0A6G0Y197_APHCR</name>
<sequence length="174" mass="19840">EIFNLIENPLSSDKDFGLSSDTDLGEGDSSDDDVEINNGVDDVVYDNIGDNNVNDLEDAVIEEVSPLRLDEENSETGTLSPPRFDYSPPTIRDPTSNYIWWENSPNIDTIDFNESVGLKINPERDQPIDFFNLLLTNDFFEFIVRETNNYAADLYMNRSSDKSRITKWIDIDVN</sequence>
<dbReference type="EMBL" id="VUJU01006987">
    <property type="protein sequence ID" value="KAF0747025.1"/>
    <property type="molecule type" value="Genomic_DNA"/>
</dbReference>
<comment type="caution">
    <text evidence="2">The sequence shown here is derived from an EMBL/GenBank/DDBJ whole genome shotgun (WGS) entry which is preliminary data.</text>
</comment>
<dbReference type="OrthoDB" id="6627547at2759"/>
<organism evidence="2 3">
    <name type="scientific">Aphis craccivora</name>
    <name type="common">Cowpea aphid</name>
    <dbReference type="NCBI Taxonomy" id="307492"/>
    <lineage>
        <taxon>Eukaryota</taxon>
        <taxon>Metazoa</taxon>
        <taxon>Ecdysozoa</taxon>
        <taxon>Arthropoda</taxon>
        <taxon>Hexapoda</taxon>
        <taxon>Insecta</taxon>
        <taxon>Pterygota</taxon>
        <taxon>Neoptera</taxon>
        <taxon>Paraneoptera</taxon>
        <taxon>Hemiptera</taxon>
        <taxon>Sternorrhyncha</taxon>
        <taxon>Aphidomorpha</taxon>
        <taxon>Aphidoidea</taxon>
        <taxon>Aphididae</taxon>
        <taxon>Aphidini</taxon>
        <taxon>Aphis</taxon>
        <taxon>Aphis</taxon>
    </lineage>
</organism>
<feature type="region of interest" description="Disordered" evidence="1">
    <location>
        <begin position="68"/>
        <end position="88"/>
    </location>
</feature>
<evidence type="ECO:0000256" key="1">
    <source>
        <dbReference type="SAM" id="MobiDB-lite"/>
    </source>
</evidence>
<dbReference type="AlphaFoldDB" id="A0A6G0Y197"/>
<evidence type="ECO:0000313" key="3">
    <source>
        <dbReference type="Proteomes" id="UP000478052"/>
    </source>
</evidence>
<accession>A0A6G0Y197</accession>
<proteinExistence type="predicted"/>